<proteinExistence type="predicted"/>
<name>R8BVH6_PHAM7</name>
<dbReference type="HOGENOM" id="CLU_750452_0_0_1"/>
<dbReference type="OrthoDB" id="5986190at2759"/>
<keyword evidence="2" id="KW-1185">Reference proteome</keyword>
<dbReference type="SUPFAM" id="SSF48452">
    <property type="entry name" value="TPR-like"/>
    <property type="match status" value="1"/>
</dbReference>
<dbReference type="EMBL" id="KB932835">
    <property type="protein sequence ID" value="EOO03376.1"/>
    <property type="molecule type" value="Genomic_DNA"/>
</dbReference>
<gene>
    <name evidence="1" type="ORF">UCRPA7_1146</name>
</gene>
<dbReference type="GeneID" id="19321268"/>
<dbReference type="RefSeq" id="XP_007911924.1">
    <property type="nucleotide sequence ID" value="XM_007913733.1"/>
</dbReference>
<dbReference type="AlphaFoldDB" id="R8BVH6"/>
<dbReference type="Gene3D" id="1.25.40.10">
    <property type="entry name" value="Tetratricopeptide repeat domain"/>
    <property type="match status" value="1"/>
</dbReference>
<reference evidence="2" key="1">
    <citation type="journal article" date="2013" name="Genome Announc.">
        <title>Draft genome sequence of the ascomycete Phaeoacremonium aleophilum strain UCR-PA7, a causal agent of the esca disease complex in grapevines.</title>
        <authorList>
            <person name="Blanco-Ulate B."/>
            <person name="Rolshausen P."/>
            <person name="Cantu D."/>
        </authorList>
    </citation>
    <scope>NUCLEOTIDE SEQUENCE [LARGE SCALE GENOMIC DNA]</scope>
    <source>
        <strain evidence="2">UCR-PA7</strain>
    </source>
</reference>
<dbReference type="Proteomes" id="UP000014074">
    <property type="component" value="Unassembled WGS sequence"/>
</dbReference>
<evidence type="ECO:0000313" key="2">
    <source>
        <dbReference type="Proteomes" id="UP000014074"/>
    </source>
</evidence>
<dbReference type="KEGG" id="tmn:UCRPA7_1146"/>
<protein>
    <submittedName>
        <fullName evidence="1">Uncharacterized protein</fullName>
    </submittedName>
</protein>
<accession>R8BVH6</accession>
<sequence>MISKDSGKVGLMTDYDFLVAFTTERRGKVLPELGKAEKGIEILSAFVTNRPDLSGDPDALDPDLRNPNHLANSMHGCVFVLLAHSLIVDGREEEALQYLLAWKPFEPPSFQERGVIRYRDRSLAEFYVSKKRWGEAEDVLKSLLVPDMEDASTYAGSLGEGWTIQQLAEIMIETGRYEAAGKLLFPAIATREAAGNDSRQDTVSLMLDLVACLLGQKALDVALTQLLKLRQTLKAKADSINNQSNSATSSQRMLTDLTYVWCLAARLSISLGDWNEAKSCWLKALEMAERVSYFNGSNHFVVFAIKVSLAHVYWTIGESPCRSVEDLELEVKATDLDNGRSINDVGISKEWVETLKSWRSGLGEDKIKT</sequence>
<dbReference type="InterPro" id="IPR011990">
    <property type="entry name" value="TPR-like_helical_dom_sf"/>
</dbReference>
<organism evidence="1 2">
    <name type="scientific">Phaeoacremonium minimum (strain UCR-PA7)</name>
    <name type="common">Esca disease fungus</name>
    <name type="synonym">Togninia minima</name>
    <dbReference type="NCBI Taxonomy" id="1286976"/>
    <lineage>
        <taxon>Eukaryota</taxon>
        <taxon>Fungi</taxon>
        <taxon>Dikarya</taxon>
        <taxon>Ascomycota</taxon>
        <taxon>Pezizomycotina</taxon>
        <taxon>Sordariomycetes</taxon>
        <taxon>Sordariomycetidae</taxon>
        <taxon>Togniniales</taxon>
        <taxon>Togniniaceae</taxon>
        <taxon>Phaeoacremonium</taxon>
    </lineage>
</organism>
<evidence type="ECO:0000313" key="1">
    <source>
        <dbReference type="EMBL" id="EOO03376.1"/>
    </source>
</evidence>